<evidence type="ECO:0000313" key="1">
    <source>
        <dbReference type="EMBL" id="ROO84275.1"/>
    </source>
</evidence>
<evidence type="ECO:0000313" key="2">
    <source>
        <dbReference type="Proteomes" id="UP000272400"/>
    </source>
</evidence>
<gene>
    <name evidence="1" type="ORF">EDD29_1795</name>
</gene>
<dbReference type="InterPro" id="IPR029063">
    <property type="entry name" value="SAM-dependent_MTases_sf"/>
</dbReference>
<accession>A0A3N1CST8</accession>
<comment type="caution">
    <text evidence="1">The sequence shown here is derived from an EMBL/GenBank/DDBJ whole genome shotgun (WGS) entry which is preliminary data.</text>
</comment>
<reference evidence="1 2" key="1">
    <citation type="submission" date="2018-11" db="EMBL/GenBank/DDBJ databases">
        <title>Sequencing the genomes of 1000 actinobacteria strains.</title>
        <authorList>
            <person name="Klenk H.-P."/>
        </authorList>
    </citation>
    <scope>NUCLEOTIDE SEQUENCE [LARGE SCALE GENOMIC DNA]</scope>
    <source>
        <strain evidence="1 2">DSM 44254</strain>
    </source>
</reference>
<dbReference type="GO" id="GO:0032259">
    <property type="term" value="P:methylation"/>
    <property type="evidence" value="ECO:0007669"/>
    <property type="project" value="UniProtKB-KW"/>
</dbReference>
<dbReference type="AlphaFoldDB" id="A0A3N1CST8"/>
<dbReference type="EMBL" id="RJKE01000001">
    <property type="protein sequence ID" value="ROO84275.1"/>
    <property type="molecule type" value="Genomic_DNA"/>
</dbReference>
<dbReference type="Pfam" id="PF04672">
    <property type="entry name" value="Methyltransf_19"/>
    <property type="match status" value="1"/>
</dbReference>
<protein>
    <submittedName>
        <fullName evidence="1">S-adenosyl methyltransferase</fullName>
    </submittedName>
</protein>
<keyword evidence="1" id="KW-0489">Methyltransferase</keyword>
<proteinExistence type="predicted"/>
<sequence length="268" mass="28611">MSSVQRPLPASPHIDTSVSHSARIWDYWLGGTENYPVDQELGDQIEATLPDIVAQARADRAFLGRAVRYATGRGVAQFLDIGTGLPTAANTHEVAQRENEAARVVYVDNDPLVLAHARALLTGTREGATSYLDADLYEPADILARAEETLDFTEPVAVTMLGVLWHVLDDDVAGAVAGTLMDRCAPGSLLAIAHPTIEVTGAKMAAAIDQWNQFGTPPGRWRTPDQLAALFTGLDLAAPGIVSCPAWRPDIGADTTPIDQYCGIGIKS</sequence>
<name>A0A3N1CST8_9ACTN</name>
<dbReference type="RefSeq" id="WP_246052624.1">
    <property type="nucleotide sequence ID" value="NZ_RJKE01000001.1"/>
</dbReference>
<dbReference type="Gene3D" id="3.40.50.150">
    <property type="entry name" value="Vaccinia Virus protein VP39"/>
    <property type="match status" value="1"/>
</dbReference>
<dbReference type="GO" id="GO:0008168">
    <property type="term" value="F:methyltransferase activity"/>
    <property type="evidence" value="ECO:0007669"/>
    <property type="project" value="UniProtKB-KW"/>
</dbReference>
<dbReference type="Proteomes" id="UP000272400">
    <property type="component" value="Unassembled WGS sequence"/>
</dbReference>
<keyword evidence="2" id="KW-1185">Reference proteome</keyword>
<dbReference type="PIRSF" id="PIRSF017393">
    <property type="entry name" value="MTase_SAV2177"/>
    <property type="match status" value="1"/>
</dbReference>
<organism evidence="1 2">
    <name type="scientific">Actinocorallia herbida</name>
    <dbReference type="NCBI Taxonomy" id="58109"/>
    <lineage>
        <taxon>Bacteria</taxon>
        <taxon>Bacillati</taxon>
        <taxon>Actinomycetota</taxon>
        <taxon>Actinomycetes</taxon>
        <taxon>Streptosporangiales</taxon>
        <taxon>Thermomonosporaceae</taxon>
        <taxon>Actinocorallia</taxon>
    </lineage>
</organism>
<dbReference type="SUPFAM" id="SSF53335">
    <property type="entry name" value="S-adenosyl-L-methionine-dependent methyltransferases"/>
    <property type="match status" value="1"/>
</dbReference>
<dbReference type="InterPro" id="IPR006764">
    <property type="entry name" value="SAM_dep_MeTrfase_SAV2177_type"/>
</dbReference>
<keyword evidence="1" id="KW-0808">Transferase</keyword>